<sequence length="253" mass="27157">MPTPTPDDTWSSVADDWGRYWGAFARPVWEPLLRAARIGTGARVLDVGCGTGELLEHLQALGAWPSGVDPASRMVELARARAVGADVRAGDFEHLPFDDGAFDALLAVNAFQFAEDQERALAEAGRVLAPGGVVGLAGWAERARNDLDVINSALAAVDDEQPPEDGPLRVEGGLADALRGAGWDVLDDGVVPVPWTARRDTDLVRGILFGEDASTIADLAPVVRQAAAPFRRPDGSYRLMNAFRWAVARRPER</sequence>
<comment type="caution">
    <text evidence="2">The sequence shown here is derived from an EMBL/GenBank/DDBJ whole genome shotgun (WGS) entry which is preliminary data.</text>
</comment>
<gene>
    <name evidence="2" type="ORF">GCM10017772_07490</name>
</gene>
<reference evidence="2" key="2">
    <citation type="submission" date="2020-09" db="EMBL/GenBank/DDBJ databases">
        <authorList>
            <person name="Sun Q."/>
            <person name="Zhou Y."/>
        </authorList>
    </citation>
    <scope>NUCLEOTIDE SEQUENCE</scope>
    <source>
        <strain evidence="2">CGMCC 4.7398</strain>
    </source>
</reference>
<evidence type="ECO:0000313" key="2">
    <source>
        <dbReference type="EMBL" id="GHH66837.1"/>
    </source>
</evidence>
<dbReference type="EMBL" id="BNAS01000001">
    <property type="protein sequence ID" value="GHH66837.1"/>
    <property type="molecule type" value="Genomic_DNA"/>
</dbReference>
<reference evidence="2" key="1">
    <citation type="journal article" date="2014" name="Int. J. Syst. Evol. Microbiol.">
        <title>Complete genome sequence of Corynebacterium casei LMG S-19264T (=DSM 44701T), isolated from a smear-ripened cheese.</title>
        <authorList>
            <consortium name="US DOE Joint Genome Institute (JGI-PGF)"/>
            <person name="Walter F."/>
            <person name="Albersmeier A."/>
            <person name="Kalinowski J."/>
            <person name="Ruckert C."/>
        </authorList>
    </citation>
    <scope>NUCLEOTIDE SEQUENCE</scope>
    <source>
        <strain evidence="2">CGMCC 4.7398</strain>
    </source>
</reference>
<evidence type="ECO:0000259" key="1">
    <source>
        <dbReference type="Pfam" id="PF08241"/>
    </source>
</evidence>
<evidence type="ECO:0000313" key="3">
    <source>
        <dbReference type="Proteomes" id="UP000627369"/>
    </source>
</evidence>
<dbReference type="PANTHER" id="PTHR43464:SF23">
    <property type="entry name" value="JUVENILE HORMONE ACID O-METHYLTRANSFERASE"/>
    <property type="match status" value="1"/>
</dbReference>
<proteinExistence type="predicted"/>
<dbReference type="Proteomes" id="UP000627369">
    <property type="component" value="Unassembled WGS sequence"/>
</dbReference>
<dbReference type="CDD" id="cd02440">
    <property type="entry name" value="AdoMet_MTases"/>
    <property type="match status" value="1"/>
</dbReference>
<dbReference type="RefSeq" id="WP_189667892.1">
    <property type="nucleotide sequence ID" value="NZ_BNAS01000001.1"/>
</dbReference>
<dbReference type="AlphaFoldDB" id="A0A919FJ16"/>
<keyword evidence="3" id="KW-1185">Reference proteome</keyword>
<dbReference type="PANTHER" id="PTHR43464">
    <property type="entry name" value="METHYLTRANSFERASE"/>
    <property type="match status" value="1"/>
</dbReference>
<accession>A0A919FJ16</accession>
<organism evidence="2 3">
    <name type="scientific">Promicromonospora soli</name>
    <dbReference type="NCBI Taxonomy" id="2035533"/>
    <lineage>
        <taxon>Bacteria</taxon>
        <taxon>Bacillati</taxon>
        <taxon>Actinomycetota</taxon>
        <taxon>Actinomycetes</taxon>
        <taxon>Micrococcales</taxon>
        <taxon>Promicromonosporaceae</taxon>
        <taxon>Promicromonospora</taxon>
    </lineage>
</organism>
<dbReference type="Pfam" id="PF08241">
    <property type="entry name" value="Methyltransf_11"/>
    <property type="match status" value="1"/>
</dbReference>
<protein>
    <recommendedName>
        <fullName evidence="1">Methyltransferase type 11 domain-containing protein</fullName>
    </recommendedName>
</protein>
<dbReference type="SUPFAM" id="SSF53335">
    <property type="entry name" value="S-adenosyl-L-methionine-dependent methyltransferases"/>
    <property type="match status" value="1"/>
</dbReference>
<dbReference type="Gene3D" id="3.40.50.150">
    <property type="entry name" value="Vaccinia Virus protein VP39"/>
    <property type="match status" value="1"/>
</dbReference>
<dbReference type="InterPro" id="IPR013216">
    <property type="entry name" value="Methyltransf_11"/>
</dbReference>
<feature type="domain" description="Methyltransferase type 11" evidence="1">
    <location>
        <begin position="45"/>
        <end position="134"/>
    </location>
</feature>
<dbReference type="GO" id="GO:0010420">
    <property type="term" value="F:polyprenyldihydroxybenzoate methyltransferase activity"/>
    <property type="evidence" value="ECO:0007669"/>
    <property type="project" value="TreeGrafter"/>
</dbReference>
<dbReference type="InterPro" id="IPR029063">
    <property type="entry name" value="SAM-dependent_MTases_sf"/>
</dbReference>
<name>A0A919FJ16_9MICO</name>